<evidence type="ECO:0000313" key="6">
    <source>
        <dbReference type="EMBL" id="TVY81370.1"/>
    </source>
</evidence>
<evidence type="ECO:0000256" key="3">
    <source>
        <dbReference type="ARBA" id="ARBA00022827"/>
    </source>
</evidence>
<accession>A0A8T9CC13</accession>
<name>A0A8T9CC13_9HELO</name>
<reference evidence="6 7" key="1">
    <citation type="submission" date="2018-05" db="EMBL/GenBank/DDBJ databases">
        <title>Genome sequencing and assembly of the regulated plant pathogen Lachnellula willkommii and related sister species for the development of diagnostic species identification markers.</title>
        <authorList>
            <person name="Giroux E."/>
            <person name="Bilodeau G."/>
        </authorList>
    </citation>
    <scope>NUCLEOTIDE SEQUENCE [LARGE SCALE GENOMIC DNA]</scope>
    <source>
        <strain evidence="6 7">CBS 268.59</strain>
    </source>
</reference>
<dbReference type="PRINTS" id="PR00368">
    <property type="entry name" value="FADPNR"/>
</dbReference>
<dbReference type="AlphaFoldDB" id="A0A8T9CC13"/>
<dbReference type="GO" id="GO:0050660">
    <property type="term" value="F:flavin adenine dinucleotide binding"/>
    <property type="evidence" value="ECO:0007669"/>
    <property type="project" value="TreeGrafter"/>
</dbReference>
<keyword evidence="4" id="KW-0560">Oxidoreductase</keyword>
<protein>
    <submittedName>
        <fullName evidence="6">Oxidoreductase ptaL</fullName>
    </submittedName>
</protein>
<keyword evidence="2" id="KW-0285">Flavoprotein</keyword>
<dbReference type="GO" id="GO:0005737">
    <property type="term" value="C:cytoplasm"/>
    <property type="evidence" value="ECO:0007669"/>
    <property type="project" value="TreeGrafter"/>
</dbReference>
<dbReference type="PRINTS" id="PR00411">
    <property type="entry name" value="PNDRDTASEI"/>
</dbReference>
<dbReference type="EMBL" id="QGMK01000492">
    <property type="protein sequence ID" value="TVY81370.1"/>
    <property type="molecule type" value="Genomic_DNA"/>
</dbReference>
<evidence type="ECO:0000313" key="7">
    <source>
        <dbReference type="Proteomes" id="UP000469558"/>
    </source>
</evidence>
<comment type="caution">
    <text evidence="6">The sequence shown here is derived from an EMBL/GenBank/DDBJ whole genome shotgun (WGS) entry which is preliminary data.</text>
</comment>
<dbReference type="PANTHER" id="PTHR43735:SF3">
    <property type="entry name" value="FERROPTOSIS SUPPRESSOR PROTEIN 1"/>
    <property type="match status" value="1"/>
</dbReference>
<comment type="similarity">
    <text evidence="1">Belongs to the FAD-dependent oxidoreductase family.</text>
</comment>
<organism evidence="6 7">
    <name type="scientific">Lachnellula suecica</name>
    <dbReference type="NCBI Taxonomy" id="602035"/>
    <lineage>
        <taxon>Eukaryota</taxon>
        <taxon>Fungi</taxon>
        <taxon>Dikarya</taxon>
        <taxon>Ascomycota</taxon>
        <taxon>Pezizomycotina</taxon>
        <taxon>Leotiomycetes</taxon>
        <taxon>Helotiales</taxon>
        <taxon>Lachnaceae</taxon>
        <taxon>Lachnellula</taxon>
    </lineage>
</organism>
<dbReference type="GO" id="GO:0004174">
    <property type="term" value="F:electron-transferring-flavoprotein dehydrogenase activity"/>
    <property type="evidence" value="ECO:0007669"/>
    <property type="project" value="TreeGrafter"/>
</dbReference>
<dbReference type="OrthoDB" id="202203at2759"/>
<proteinExistence type="inferred from homology"/>
<evidence type="ECO:0000259" key="5">
    <source>
        <dbReference type="Pfam" id="PF07992"/>
    </source>
</evidence>
<evidence type="ECO:0000256" key="1">
    <source>
        <dbReference type="ARBA" id="ARBA00006442"/>
    </source>
</evidence>
<keyword evidence="3" id="KW-0274">FAD</keyword>
<feature type="domain" description="FAD/NAD(P)-binding" evidence="5">
    <location>
        <begin position="3"/>
        <end position="293"/>
    </location>
</feature>
<dbReference type="InterPro" id="IPR023753">
    <property type="entry name" value="FAD/NAD-binding_dom"/>
</dbReference>
<sequence length="405" mass="42943">MKTVVILGGSYGGVSTAHRILKQAAKVSSPVKIILVSPNTHLYWNIAATRALLPGQIADEKIFQAIAPGFKQYPADRFEFIIGSAEGVDVATKKVTVSGATGNSELSYDILILATGSNAKEDIPLKGKGSTEATKESLHVFQNKVKQAKTIYVVGAGPTGVEVAGELGFEYGKTKKITLVIMQRLLEHIASGAQILEGTPASVTKTATKQLLGLNVTIKASTKVSGSAKMPDGRTELTLSSGEKVVTDLYLPTVGLVPNSSYLPSSLVNSFGFVQVDEFLKVKGAKDVWAVGGEITHILPTPDSGTFREICSVLKHASAPSEEAQYVNTEKQSIHVAKNIGLVLKGAQPVKYKVDEKDMLAVPVGRKAGTGHMGSMKLPSFMVNMVKGKTLFMDKLSPLVSGSAF</sequence>
<keyword evidence="7" id="KW-1185">Reference proteome</keyword>
<evidence type="ECO:0000256" key="4">
    <source>
        <dbReference type="ARBA" id="ARBA00023002"/>
    </source>
</evidence>
<evidence type="ECO:0000256" key="2">
    <source>
        <dbReference type="ARBA" id="ARBA00022630"/>
    </source>
</evidence>
<dbReference type="SUPFAM" id="SSF51905">
    <property type="entry name" value="FAD/NAD(P)-binding domain"/>
    <property type="match status" value="2"/>
</dbReference>
<dbReference type="Gene3D" id="3.50.50.100">
    <property type="match status" value="1"/>
</dbReference>
<dbReference type="Pfam" id="PF07992">
    <property type="entry name" value="Pyr_redox_2"/>
    <property type="match status" value="1"/>
</dbReference>
<dbReference type="PANTHER" id="PTHR43735">
    <property type="entry name" value="APOPTOSIS-INDUCING FACTOR 1"/>
    <property type="match status" value="1"/>
</dbReference>
<gene>
    <name evidence="6" type="primary">ptaL_3</name>
    <name evidence="6" type="ORF">LSUE1_G003856</name>
</gene>
<dbReference type="InterPro" id="IPR036188">
    <property type="entry name" value="FAD/NAD-bd_sf"/>
</dbReference>
<dbReference type="Proteomes" id="UP000469558">
    <property type="component" value="Unassembled WGS sequence"/>
</dbReference>